<keyword evidence="6" id="KW-1185">Reference proteome</keyword>
<dbReference type="SMART" id="SM00701">
    <property type="entry name" value="PGRP"/>
    <property type="match status" value="1"/>
</dbReference>
<organism evidence="5 6">
    <name type="scientific">Janibacter indicus</name>
    <dbReference type="NCBI Taxonomy" id="857417"/>
    <lineage>
        <taxon>Bacteria</taxon>
        <taxon>Bacillati</taxon>
        <taxon>Actinomycetota</taxon>
        <taxon>Actinomycetes</taxon>
        <taxon>Micrococcales</taxon>
        <taxon>Intrasporangiaceae</taxon>
        <taxon>Janibacter</taxon>
    </lineage>
</organism>
<feature type="compositionally biased region" description="Basic residues" evidence="2">
    <location>
        <begin position="194"/>
        <end position="209"/>
    </location>
</feature>
<evidence type="ECO:0000256" key="3">
    <source>
        <dbReference type="SAM" id="Phobius"/>
    </source>
</evidence>
<sequence length="296" mass="32043">MSTQAGWASRHSAHASRNVPKEIEAIHLANGWSGVGYHFIVSQAGEIFEGRGWDKVGAHCPGHNTDGLGIYIGVGGDQEPTEAAKRAARWLYDEACRRTGKGLAKSWHGYDYPTACPGPKLIAWVKTGMPVSGATPAKTSAAQTYAREDVARLQRVLGLDDTGIWDGLTERQALALRRTLKPGMKPGVWDRVRYGRPRRSRPRASRRPTRCAAPSSGRSRSTSMAIGARPRTLPGAPCESSTSDEPPRPHPRRTDALHCRDYDRVIARALGLVMAGALLLMAAAHRLSHHAPSIGA</sequence>
<gene>
    <name evidence="5" type="ORF">ASJ30_09165</name>
</gene>
<dbReference type="Pfam" id="PF01510">
    <property type="entry name" value="Amidase_2"/>
    <property type="match status" value="1"/>
</dbReference>
<evidence type="ECO:0000256" key="2">
    <source>
        <dbReference type="SAM" id="MobiDB-lite"/>
    </source>
</evidence>
<evidence type="ECO:0000313" key="5">
    <source>
        <dbReference type="EMBL" id="APH01676.1"/>
    </source>
</evidence>
<dbReference type="Proteomes" id="UP000182938">
    <property type="component" value="Chromosome"/>
</dbReference>
<dbReference type="GO" id="GO:0008270">
    <property type="term" value="F:zinc ion binding"/>
    <property type="evidence" value="ECO:0007669"/>
    <property type="project" value="InterPro"/>
</dbReference>
<dbReference type="CDD" id="cd06583">
    <property type="entry name" value="PGRP"/>
    <property type="match status" value="1"/>
</dbReference>
<dbReference type="InterPro" id="IPR015510">
    <property type="entry name" value="PGRP"/>
</dbReference>
<evidence type="ECO:0000313" key="6">
    <source>
        <dbReference type="Proteomes" id="UP000182938"/>
    </source>
</evidence>
<dbReference type="SUPFAM" id="SSF55846">
    <property type="entry name" value="N-acetylmuramoyl-L-alanine amidase-like"/>
    <property type="match status" value="1"/>
</dbReference>
<evidence type="ECO:0000256" key="1">
    <source>
        <dbReference type="ARBA" id="ARBA00007553"/>
    </source>
</evidence>
<dbReference type="KEGG" id="jte:ASJ30_09165"/>
<reference evidence="5 6" key="1">
    <citation type="submission" date="2015-11" db="EMBL/GenBank/DDBJ databases">
        <authorList>
            <person name="Zhang Y."/>
            <person name="Guo Z."/>
        </authorList>
    </citation>
    <scope>NUCLEOTIDE SEQUENCE [LARGE SCALE GENOMIC DNA]</scope>
    <source>
        <strain evidence="5 6">YFY001</strain>
    </source>
</reference>
<feature type="region of interest" description="Disordered" evidence="2">
    <location>
        <begin position="187"/>
        <end position="256"/>
    </location>
</feature>
<accession>A0A1L3MHF2</accession>
<keyword evidence="3" id="KW-1133">Transmembrane helix</keyword>
<keyword evidence="3" id="KW-0472">Membrane</keyword>
<proteinExistence type="inferred from homology"/>
<dbReference type="EMBL" id="CP013290">
    <property type="protein sequence ID" value="APH01676.1"/>
    <property type="molecule type" value="Genomic_DNA"/>
</dbReference>
<keyword evidence="3" id="KW-0812">Transmembrane</keyword>
<dbReference type="GO" id="GO:0009253">
    <property type="term" value="P:peptidoglycan catabolic process"/>
    <property type="evidence" value="ECO:0007669"/>
    <property type="project" value="InterPro"/>
</dbReference>
<dbReference type="AlphaFoldDB" id="A0A1L3MHF2"/>
<feature type="transmembrane region" description="Helical" evidence="3">
    <location>
        <begin position="265"/>
        <end position="284"/>
    </location>
</feature>
<feature type="compositionally biased region" description="Basic and acidic residues" evidence="2">
    <location>
        <begin position="245"/>
        <end position="256"/>
    </location>
</feature>
<evidence type="ECO:0000259" key="4">
    <source>
        <dbReference type="SMART" id="SM00701"/>
    </source>
</evidence>
<name>A0A1L3MHF2_9MICO</name>
<dbReference type="PANTHER" id="PTHR11022:SF41">
    <property type="entry name" value="PEPTIDOGLYCAN-RECOGNITION PROTEIN LC-RELATED"/>
    <property type="match status" value="1"/>
</dbReference>
<dbReference type="InterPro" id="IPR002502">
    <property type="entry name" value="Amidase_domain"/>
</dbReference>
<dbReference type="Gene3D" id="3.40.80.10">
    <property type="entry name" value="Peptidoglycan recognition protein-like"/>
    <property type="match status" value="1"/>
</dbReference>
<feature type="domain" description="Peptidoglycan recognition protein family" evidence="4">
    <location>
        <begin position="3"/>
        <end position="109"/>
    </location>
</feature>
<dbReference type="GO" id="GO:0008745">
    <property type="term" value="F:N-acetylmuramoyl-L-alanine amidase activity"/>
    <property type="evidence" value="ECO:0007669"/>
    <property type="project" value="InterPro"/>
</dbReference>
<comment type="similarity">
    <text evidence="1">Belongs to the N-acetylmuramoyl-L-alanine amidase 2 family.</text>
</comment>
<dbReference type="InterPro" id="IPR036505">
    <property type="entry name" value="Amidase/PGRP_sf"/>
</dbReference>
<dbReference type="PANTHER" id="PTHR11022">
    <property type="entry name" value="PEPTIDOGLYCAN RECOGNITION PROTEIN"/>
    <property type="match status" value="1"/>
</dbReference>
<dbReference type="InterPro" id="IPR006619">
    <property type="entry name" value="PGRP_domain_met/bac"/>
</dbReference>
<dbReference type="RefSeq" id="WP_072624835.1">
    <property type="nucleotide sequence ID" value="NZ_CP013290.1"/>
</dbReference>
<protein>
    <recommendedName>
        <fullName evidence="4">Peptidoglycan recognition protein family domain-containing protein</fullName>
    </recommendedName>
</protein>